<evidence type="ECO:0000256" key="1">
    <source>
        <dbReference type="ARBA" id="ARBA00010554"/>
    </source>
</evidence>
<gene>
    <name evidence="2" type="ORF">DSLASN_32090</name>
</gene>
<proteinExistence type="inferred from homology"/>
<accession>A0ABM7PJ51</accession>
<dbReference type="InterPro" id="IPR011322">
    <property type="entry name" value="N-reg_PII-like_a/b"/>
</dbReference>
<dbReference type="RefSeq" id="WP_236888987.1">
    <property type="nucleotide sequence ID" value="NZ_AP024488.1"/>
</dbReference>
<keyword evidence="3" id="KW-1185">Reference proteome</keyword>
<protein>
    <recommendedName>
        <fullName evidence="4">DUF190 domain-containing protein</fullName>
    </recommendedName>
</protein>
<dbReference type="EMBL" id="AP024488">
    <property type="protein sequence ID" value="BCS97577.1"/>
    <property type="molecule type" value="Genomic_DNA"/>
</dbReference>
<evidence type="ECO:0000313" key="3">
    <source>
        <dbReference type="Proteomes" id="UP001320148"/>
    </source>
</evidence>
<evidence type="ECO:0000313" key="2">
    <source>
        <dbReference type="EMBL" id="BCS97577.1"/>
    </source>
</evidence>
<reference evidence="2 3" key="1">
    <citation type="submission" date="2021-02" db="EMBL/GenBank/DDBJ databases">
        <title>Complete genome of Desulfoluna sp. strain ASN36.</title>
        <authorList>
            <person name="Takahashi A."/>
            <person name="Kojima H."/>
            <person name="Fukui M."/>
        </authorList>
    </citation>
    <scope>NUCLEOTIDE SEQUENCE [LARGE SCALE GENOMIC DNA]</scope>
    <source>
        <strain evidence="2 3">ASN36</strain>
    </source>
</reference>
<sequence>MDGYFVTFFTQQNRTYRDMPIAKWIIEEATQLGVRGATLMSGREGFGHDGRFHSENYFDQEDPPLQVSMALTCDECDRLMDRLKENQLRVFYTKPKIEFGFTSEG</sequence>
<dbReference type="InterPro" id="IPR003793">
    <property type="entry name" value="UPF0166"/>
</dbReference>
<comment type="similarity">
    <text evidence="1">Belongs to the UPF0166 family.</text>
</comment>
<dbReference type="InterPro" id="IPR015867">
    <property type="entry name" value="N-reg_PII/ATP_PRibTrfase_C"/>
</dbReference>
<evidence type="ECO:0008006" key="4">
    <source>
        <dbReference type="Google" id="ProtNLM"/>
    </source>
</evidence>
<dbReference type="Gene3D" id="3.30.70.120">
    <property type="match status" value="1"/>
</dbReference>
<dbReference type="SUPFAM" id="SSF54913">
    <property type="entry name" value="GlnB-like"/>
    <property type="match status" value="1"/>
</dbReference>
<dbReference type="Pfam" id="PF02641">
    <property type="entry name" value="DUF190"/>
    <property type="match status" value="1"/>
</dbReference>
<organism evidence="2 3">
    <name type="scientific">Desulfoluna limicola</name>
    <dbReference type="NCBI Taxonomy" id="2810562"/>
    <lineage>
        <taxon>Bacteria</taxon>
        <taxon>Pseudomonadati</taxon>
        <taxon>Thermodesulfobacteriota</taxon>
        <taxon>Desulfobacteria</taxon>
        <taxon>Desulfobacterales</taxon>
        <taxon>Desulfolunaceae</taxon>
        <taxon>Desulfoluna</taxon>
    </lineage>
</organism>
<name>A0ABM7PJ51_9BACT</name>
<dbReference type="Proteomes" id="UP001320148">
    <property type="component" value="Chromosome"/>
</dbReference>